<dbReference type="EMBL" id="RWJN01000271">
    <property type="protein sequence ID" value="TCD63850.1"/>
    <property type="molecule type" value="Genomic_DNA"/>
</dbReference>
<evidence type="ECO:0000313" key="3">
    <source>
        <dbReference type="Proteomes" id="UP000292702"/>
    </source>
</evidence>
<proteinExistence type="predicted"/>
<feature type="compositionally biased region" description="Basic residues" evidence="1">
    <location>
        <begin position="437"/>
        <end position="447"/>
    </location>
</feature>
<dbReference type="Proteomes" id="UP000292702">
    <property type="component" value="Unassembled WGS sequence"/>
</dbReference>
<dbReference type="AlphaFoldDB" id="A0A4R0R819"/>
<evidence type="ECO:0000256" key="1">
    <source>
        <dbReference type="SAM" id="MobiDB-lite"/>
    </source>
</evidence>
<feature type="region of interest" description="Disordered" evidence="1">
    <location>
        <begin position="344"/>
        <end position="447"/>
    </location>
</feature>
<evidence type="ECO:0000313" key="2">
    <source>
        <dbReference type="EMBL" id="TCD63850.1"/>
    </source>
</evidence>
<feature type="region of interest" description="Disordered" evidence="1">
    <location>
        <begin position="238"/>
        <end position="310"/>
    </location>
</feature>
<name>A0A4R0R819_9APHY</name>
<reference evidence="2 3" key="1">
    <citation type="submission" date="2018-11" db="EMBL/GenBank/DDBJ databases">
        <title>Genome assembly of Steccherinum ochraceum LE-BIN_3174, the white-rot fungus of the Steccherinaceae family (The Residual Polyporoid clade, Polyporales, Basidiomycota).</title>
        <authorList>
            <person name="Fedorova T.V."/>
            <person name="Glazunova O.A."/>
            <person name="Landesman E.O."/>
            <person name="Moiseenko K.V."/>
            <person name="Psurtseva N.V."/>
            <person name="Savinova O.S."/>
            <person name="Shakhova N.V."/>
            <person name="Tyazhelova T.V."/>
            <person name="Vasina D.V."/>
        </authorList>
    </citation>
    <scope>NUCLEOTIDE SEQUENCE [LARGE SCALE GENOMIC DNA]</scope>
    <source>
        <strain evidence="2 3">LE-BIN_3174</strain>
    </source>
</reference>
<sequence>MVLDFTKYSDAEVAQAVALGRFPAADGLRLEFLHYSVLRLALQIRARPAMEESGLAEMDRILHGNREFLAILRRNAGDAAFPATMEAFIRWGDRDRGVVEPPYRSFEDFLAREVGGSLMAGYPYDALRMYWDHATFRVPAPEDVYGWGLPTTPPPTPAVPAADLPEAEVSSGPTIEEYEAWVGNGGVTDGERDSGEEGTESERDELESEKGEERERDDAGNGSEDEVDRLFGQLAVGGEVSSPGLEGAWRYSPDFSLPERSGEPLFLPDPSDADGLTPFRRSVTPSDSWRFDETDVPASPQPRPRLRRNAGMVRVDSPFVEAELGSPRVAAEIPALGARRLRLLPPRPESSQASSSAAAPVVSRGSRRVASSSRLPPPLPTPSTSTGSVAGSVEAEFVYNGLLGPMGPSTPGSQGGLDNDADQGEAEEEMSEEERRAARRMGKRKAE</sequence>
<comment type="caution">
    <text evidence="2">The sequence shown here is derived from an EMBL/GenBank/DDBJ whole genome shotgun (WGS) entry which is preliminary data.</text>
</comment>
<feature type="compositionally biased region" description="Low complexity" evidence="1">
    <location>
        <begin position="349"/>
        <end position="374"/>
    </location>
</feature>
<feature type="compositionally biased region" description="Basic and acidic residues" evidence="1">
    <location>
        <begin position="208"/>
        <end position="219"/>
    </location>
</feature>
<feature type="compositionally biased region" description="Acidic residues" evidence="1">
    <location>
        <begin position="196"/>
        <end position="207"/>
    </location>
</feature>
<protein>
    <submittedName>
        <fullName evidence="2">Uncharacterized protein</fullName>
    </submittedName>
</protein>
<gene>
    <name evidence="2" type="ORF">EIP91_004892</name>
</gene>
<feature type="compositionally biased region" description="Acidic residues" evidence="1">
    <location>
        <begin position="419"/>
        <end position="432"/>
    </location>
</feature>
<accession>A0A4R0R819</accession>
<feature type="region of interest" description="Disordered" evidence="1">
    <location>
        <begin position="156"/>
        <end position="225"/>
    </location>
</feature>
<organism evidence="2 3">
    <name type="scientific">Steccherinum ochraceum</name>
    <dbReference type="NCBI Taxonomy" id="92696"/>
    <lineage>
        <taxon>Eukaryota</taxon>
        <taxon>Fungi</taxon>
        <taxon>Dikarya</taxon>
        <taxon>Basidiomycota</taxon>
        <taxon>Agaricomycotina</taxon>
        <taxon>Agaricomycetes</taxon>
        <taxon>Polyporales</taxon>
        <taxon>Steccherinaceae</taxon>
        <taxon>Steccherinum</taxon>
    </lineage>
</organism>
<keyword evidence="3" id="KW-1185">Reference proteome</keyword>